<dbReference type="GO" id="GO:0032259">
    <property type="term" value="P:methylation"/>
    <property type="evidence" value="ECO:0007669"/>
    <property type="project" value="UniProtKB-KW"/>
</dbReference>
<dbReference type="OrthoDB" id="5464618at2"/>
<proteinExistence type="predicted"/>
<evidence type="ECO:0000256" key="1">
    <source>
        <dbReference type="ARBA" id="ARBA00022603"/>
    </source>
</evidence>
<dbReference type="PANTHER" id="PTHR40048:SF1">
    <property type="entry name" value="RHAMNOSYL O-METHYLTRANSFERASE"/>
    <property type="match status" value="1"/>
</dbReference>
<protein>
    <recommendedName>
        <fullName evidence="5">Class I SAM-dependent methyltransferase</fullName>
    </recommendedName>
</protein>
<dbReference type="Pfam" id="PF13578">
    <property type="entry name" value="Methyltransf_24"/>
    <property type="match status" value="1"/>
</dbReference>
<evidence type="ECO:0000313" key="3">
    <source>
        <dbReference type="EMBL" id="PNQ73640.1"/>
    </source>
</evidence>
<evidence type="ECO:0008006" key="5">
    <source>
        <dbReference type="Google" id="ProtNLM"/>
    </source>
</evidence>
<name>A0A2K1E023_9FLAO</name>
<comment type="caution">
    <text evidence="3">The sequence shown here is derived from an EMBL/GenBank/DDBJ whole genome shotgun (WGS) entry which is preliminary data.</text>
</comment>
<dbReference type="SUPFAM" id="SSF53335">
    <property type="entry name" value="S-adenosyl-L-methionine-dependent methyltransferases"/>
    <property type="match status" value="1"/>
</dbReference>
<evidence type="ECO:0000313" key="4">
    <source>
        <dbReference type="Proteomes" id="UP000236641"/>
    </source>
</evidence>
<dbReference type="AlphaFoldDB" id="A0A2K1E023"/>
<dbReference type="CDD" id="cd02440">
    <property type="entry name" value="AdoMet_MTases"/>
    <property type="match status" value="1"/>
</dbReference>
<evidence type="ECO:0000256" key="2">
    <source>
        <dbReference type="ARBA" id="ARBA00022679"/>
    </source>
</evidence>
<keyword evidence="1" id="KW-0489">Methyltransferase</keyword>
<dbReference type="RefSeq" id="WP_103051337.1">
    <property type="nucleotide sequence ID" value="NZ_POWF01000002.1"/>
</dbReference>
<dbReference type="PANTHER" id="PTHR40048">
    <property type="entry name" value="RHAMNOSYL O-METHYLTRANSFERASE"/>
    <property type="match status" value="1"/>
</dbReference>
<reference evidence="3 4" key="1">
    <citation type="submission" date="2018-01" db="EMBL/GenBank/DDBJ databases">
        <title>The draft genome of Hanstruepera neustonica JCM19743.</title>
        <authorList>
            <person name="He R.-H."/>
            <person name="Du Z.-J."/>
        </authorList>
    </citation>
    <scope>NUCLEOTIDE SEQUENCE [LARGE SCALE GENOMIC DNA]</scope>
    <source>
        <strain evidence="3 4">JCM19743</strain>
    </source>
</reference>
<dbReference type="Gene3D" id="3.40.50.150">
    <property type="entry name" value="Vaccinia Virus protein VP39"/>
    <property type="match status" value="1"/>
</dbReference>
<dbReference type="Proteomes" id="UP000236641">
    <property type="component" value="Unassembled WGS sequence"/>
</dbReference>
<dbReference type="GO" id="GO:0071770">
    <property type="term" value="P:DIM/DIP cell wall layer assembly"/>
    <property type="evidence" value="ECO:0007669"/>
    <property type="project" value="TreeGrafter"/>
</dbReference>
<sequence length="285" mass="31622">MSLKQLIKSITPKFIINKIHAARKSQEMAAFHALPEESLDAKNLIHEKDVNLSEILNSKAIGDLWKESKKEIDSFDIPDGTGGVNPGDRRALYYLLCHFKPSSILEVGTHIGASTLHIASALYISQVKLGEQVEFTTVDIRDVNCTSEKPWLNYGTKFSPLEMIAKFGYDQFTTFKAGMSLDLIKSTTKTFDFIFLDGDHSGGTVYQEIPAALKILNKNGVILLHDYFPNMKPLWSNGSLVEGPYLATERLINEGANLKVIPLGNLPWPTKLGTNITSLALLVRT</sequence>
<dbReference type="GO" id="GO:0008168">
    <property type="term" value="F:methyltransferase activity"/>
    <property type="evidence" value="ECO:0007669"/>
    <property type="project" value="UniProtKB-KW"/>
</dbReference>
<keyword evidence="4" id="KW-1185">Reference proteome</keyword>
<gene>
    <name evidence="3" type="ORF">C1T31_04695</name>
</gene>
<dbReference type="GO" id="GO:0005886">
    <property type="term" value="C:plasma membrane"/>
    <property type="evidence" value="ECO:0007669"/>
    <property type="project" value="TreeGrafter"/>
</dbReference>
<keyword evidence="2" id="KW-0808">Transferase</keyword>
<organism evidence="3 4">
    <name type="scientific">Hanstruepera neustonica</name>
    <dbReference type="NCBI Taxonomy" id="1445657"/>
    <lineage>
        <taxon>Bacteria</taxon>
        <taxon>Pseudomonadati</taxon>
        <taxon>Bacteroidota</taxon>
        <taxon>Flavobacteriia</taxon>
        <taxon>Flavobacteriales</taxon>
        <taxon>Flavobacteriaceae</taxon>
        <taxon>Hanstruepera</taxon>
    </lineage>
</organism>
<dbReference type="EMBL" id="POWF01000002">
    <property type="protein sequence ID" value="PNQ73640.1"/>
    <property type="molecule type" value="Genomic_DNA"/>
</dbReference>
<dbReference type="InterPro" id="IPR029063">
    <property type="entry name" value="SAM-dependent_MTases_sf"/>
</dbReference>
<accession>A0A2K1E023</accession>